<evidence type="ECO:0000313" key="3">
    <source>
        <dbReference type="Proteomes" id="UP000070578"/>
    </source>
</evidence>
<dbReference type="PATRIC" id="fig|1796491.3.peg.2966"/>
<proteinExistence type="predicted"/>
<reference evidence="2 3" key="1">
    <citation type="submission" date="2016-02" db="EMBL/GenBank/DDBJ databases">
        <authorList>
            <person name="Wen L."/>
            <person name="He K."/>
            <person name="Yang H."/>
        </authorList>
    </citation>
    <scope>NUCLEOTIDE SEQUENCE [LARGE SCALE GENOMIC DNA]</scope>
    <source>
        <strain evidence="2">ShG14-8</strain>
    </source>
</reference>
<feature type="transmembrane region" description="Helical" evidence="1">
    <location>
        <begin position="86"/>
        <end position="104"/>
    </location>
</feature>
<keyword evidence="1" id="KW-1133">Transmembrane helix</keyword>
<reference evidence="2 3" key="2">
    <citation type="submission" date="2016-03" db="EMBL/GenBank/DDBJ databases">
        <title>New uncultured bacterium of the family Gallionellaceae from acid mine drainage: description and reconstruction of genome based on metagenomic analysis of microbial community.</title>
        <authorList>
            <person name="Kadnikov V."/>
            <person name="Ivasenko D."/>
            <person name="Beletsky A."/>
            <person name="Mardanov A."/>
            <person name="Danilova E."/>
            <person name="Pimenov N."/>
            <person name="Karnachuk O."/>
            <person name="Ravin N."/>
        </authorList>
    </citation>
    <scope>NUCLEOTIDE SEQUENCE [LARGE SCALE GENOMIC DNA]</scope>
    <source>
        <strain evidence="2">ShG14-8</strain>
    </source>
</reference>
<comment type="caution">
    <text evidence="2">The sequence shown here is derived from an EMBL/GenBank/DDBJ whole genome shotgun (WGS) entry which is preliminary data.</text>
</comment>
<organism evidence="2 3">
    <name type="scientific">Candidatus Gallionella acididurans</name>
    <dbReference type="NCBI Taxonomy" id="1796491"/>
    <lineage>
        <taxon>Bacteria</taxon>
        <taxon>Pseudomonadati</taxon>
        <taxon>Pseudomonadota</taxon>
        <taxon>Betaproteobacteria</taxon>
        <taxon>Nitrosomonadales</taxon>
        <taxon>Gallionellaceae</taxon>
        <taxon>Gallionella</taxon>
    </lineage>
</organism>
<sequence>MPSRGSKIGAIAIALAFLGYQFFIHKVTTSGPLTPVTAALVLIPFVIAAGWAIAAELGLRWALFITASMTVLGVSSAGILGLPPTLIFGLPHMVTNLFLMWFFGRTLRNGREPLITSIARRVHGSLTADIEIYTRRITYVWSLFFLLQVVVSAGLYIFAPLKAWSMFINILNAPLIALVFLCEYSYRTLRYRDHRSSIFSGTQFYSREKPVSKSSKTG</sequence>
<evidence type="ECO:0000313" key="2">
    <source>
        <dbReference type="EMBL" id="KXS31171.1"/>
    </source>
</evidence>
<feature type="transmembrane region" description="Helical" evidence="1">
    <location>
        <begin position="7"/>
        <end position="24"/>
    </location>
</feature>
<gene>
    <name evidence="2" type="ORF">AWT59_2714</name>
</gene>
<dbReference type="AlphaFoldDB" id="A0A139BQC3"/>
<keyword evidence="1" id="KW-0812">Transmembrane</keyword>
<keyword evidence="1" id="KW-0472">Membrane</keyword>
<accession>A0A139BQC3</accession>
<dbReference type="EMBL" id="LSLI01000094">
    <property type="protein sequence ID" value="KXS31171.1"/>
    <property type="molecule type" value="Genomic_DNA"/>
</dbReference>
<evidence type="ECO:0008006" key="4">
    <source>
        <dbReference type="Google" id="ProtNLM"/>
    </source>
</evidence>
<feature type="transmembrane region" description="Helical" evidence="1">
    <location>
        <begin position="61"/>
        <end position="80"/>
    </location>
</feature>
<protein>
    <recommendedName>
        <fullName evidence="4">Transmembrane protein</fullName>
    </recommendedName>
</protein>
<dbReference type="Proteomes" id="UP000070578">
    <property type="component" value="Unassembled WGS sequence"/>
</dbReference>
<feature type="transmembrane region" description="Helical" evidence="1">
    <location>
        <begin position="36"/>
        <end position="54"/>
    </location>
</feature>
<feature type="transmembrane region" description="Helical" evidence="1">
    <location>
        <begin position="139"/>
        <end position="158"/>
    </location>
</feature>
<feature type="transmembrane region" description="Helical" evidence="1">
    <location>
        <begin position="164"/>
        <end position="186"/>
    </location>
</feature>
<name>A0A139BQC3_9PROT</name>
<evidence type="ECO:0000256" key="1">
    <source>
        <dbReference type="SAM" id="Phobius"/>
    </source>
</evidence>